<dbReference type="Pfam" id="PF00501">
    <property type="entry name" value="AMP-binding"/>
    <property type="match status" value="1"/>
</dbReference>
<dbReference type="InterPro" id="IPR042099">
    <property type="entry name" value="ANL_N_sf"/>
</dbReference>
<dbReference type="InterPro" id="IPR013120">
    <property type="entry name" value="FAR_NAD-bd"/>
</dbReference>
<feature type="domain" description="AMP-dependent synthetase/ligase" evidence="3">
    <location>
        <begin position="35"/>
        <end position="368"/>
    </location>
</feature>
<gene>
    <name evidence="5" type="ORF">BDQ12DRAFT_560152</name>
</gene>
<protein>
    <recommendedName>
        <fullName evidence="7">Acetyl-CoA synthetase-like protein</fullName>
    </recommendedName>
</protein>
<evidence type="ECO:0000313" key="5">
    <source>
        <dbReference type="EMBL" id="TFK35193.1"/>
    </source>
</evidence>
<feature type="non-terminal residue" evidence="5">
    <location>
        <position position="1"/>
    </location>
</feature>
<evidence type="ECO:0000256" key="2">
    <source>
        <dbReference type="ARBA" id="ARBA00022553"/>
    </source>
</evidence>
<proteinExistence type="predicted"/>
<dbReference type="Pfam" id="PF23562">
    <property type="entry name" value="AMP-binding_C_3"/>
    <property type="match status" value="1"/>
</dbReference>
<dbReference type="InterPro" id="IPR051414">
    <property type="entry name" value="Adenylate-forming_Reductase"/>
</dbReference>
<dbReference type="Gene3D" id="3.40.50.720">
    <property type="entry name" value="NAD(P)-binding Rossmann-like Domain"/>
    <property type="match status" value="1"/>
</dbReference>
<dbReference type="Pfam" id="PF07993">
    <property type="entry name" value="NAD_binding_4"/>
    <property type="match status" value="1"/>
</dbReference>
<feature type="domain" description="Thioester reductase (TE)" evidence="4">
    <location>
        <begin position="703"/>
        <end position="944"/>
    </location>
</feature>
<keyword evidence="1" id="KW-0596">Phosphopantetheine</keyword>
<reference evidence="5 6" key="1">
    <citation type="journal article" date="2019" name="Nat. Ecol. Evol.">
        <title>Megaphylogeny resolves global patterns of mushroom evolution.</title>
        <authorList>
            <person name="Varga T."/>
            <person name="Krizsan K."/>
            <person name="Foldi C."/>
            <person name="Dima B."/>
            <person name="Sanchez-Garcia M."/>
            <person name="Sanchez-Ramirez S."/>
            <person name="Szollosi G.J."/>
            <person name="Szarkandi J.G."/>
            <person name="Papp V."/>
            <person name="Albert L."/>
            <person name="Andreopoulos W."/>
            <person name="Angelini C."/>
            <person name="Antonin V."/>
            <person name="Barry K.W."/>
            <person name="Bougher N.L."/>
            <person name="Buchanan P."/>
            <person name="Buyck B."/>
            <person name="Bense V."/>
            <person name="Catcheside P."/>
            <person name="Chovatia M."/>
            <person name="Cooper J."/>
            <person name="Damon W."/>
            <person name="Desjardin D."/>
            <person name="Finy P."/>
            <person name="Geml J."/>
            <person name="Haridas S."/>
            <person name="Hughes K."/>
            <person name="Justo A."/>
            <person name="Karasinski D."/>
            <person name="Kautmanova I."/>
            <person name="Kiss B."/>
            <person name="Kocsube S."/>
            <person name="Kotiranta H."/>
            <person name="LaButti K.M."/>
            <person name="Lechner B.E."/>
            <person name="Liimatainen K."/>
            <person name="Lipzen A."/>
            <person name="Lukacs Z."/>
            <person name="Mihaltcheva S."/>
            <person name="Morgado L.N."/>
            <person name="Niskanen T."/>
            <person name="Noordeloos M.E."/>
            <person name="Ohm R.A."/>
            <person name="Ortiz-Santana B."/>
            <person name="Ovrebo C."/>
            <person name="Racz N."/>
            <person name="Riley R."/>
            <person name="Savchenko A."/>
            <person name="Shiryaev A."/>
            <person name="Soop K."/>
            <person name="Spirin V."/>
            <person name="Szebenyi C."/>
            <person name="Tomsovsky M."/>
            <person name="Tulloss R.E."/>
            <person name="Uehling J."/>
            <person name="Grigoriev I.V."/>
            <person name="Vagvolgyi C."/>
            <person name="Papp T."/>
            <person name="Martin F.M."/>
            <person name="Miettinen O."/>
            <person name="Hibbett D.S."/>
            <person name="Nagy L.G."/>
        </authorList>
    </citation>
    <scope>NUCLEOTIDE SEQUENCE [LARGE SCALE GENOMIC DNA]</scope>
    <source>
        <strain evidence="5 6">CBS 166.37</strain>
    </source>
</reference>
<dbReference type="PROSITE" id="PS00455">
    <property type="entry name" value="AMP_BINDING"/>
    <property type="match status" value="1"/>
</dbReference>
<dbReference type="InterPro" id="IPR020845">
    <property type="entry name" value="AMP-binding_CS"/>
</dbReference>
<evidence type="ECO:0000313" key="6">
    <source>
        <dbReference type="Proteomes" id="UP000308652"/>
    </source>
</evidence>
<dbReference type="SUPFAM" id="SSF51735">
    <property type="entry name" value="NAD(P)-binding Rossmann-fold domains"/>
    <property type="match status" value="1"/>
</dbReference>
<feature type="non-terminal residue" evidence="5">
    <location>
        <position position="1075"/>
    </location>
</feature>
<dbReference type="Gene3D" id="3.40.50.12780">
    <property type="entry name" value="N-terminal domain of ligase-like"/>
    <property type="match status" value="1"/>
</dbReference>
<evidence type="ECO:0008006" key="7">
    <source>
        <dbReference type="Google" id="ProtNLM"/>
    </source>
</evidence>
<name>A0A5C3LS48_9AGAR</name>
<evidence type="ECO:0000259" key="3">
    <source>
        <dbReference type="Pfam" id="PF00501"/>
    </source>
</evidence>
<dbReference type="SUPFAM" id="SSF56801">
    <property type="entry name" value="Acetyl-CoA synthetase-like"/>
    <property type="match status" value="1"/>
</dbReference>
<dbReference type="OrthoDB" id="429813at2759"/>
<dbReference type="InterPro" id="IPR036291">
    <property type="entry name" value="NAD(P)-bd_dom_sf"/>
</dbReference>
<dbReference type="PANTHER" id="PTHR43439:SF2">
    <property type="entry name" value="ENZYME, PUTATIVE (JCVI)-RELATED"/>
    <property type="match status" value="1"/>
</dbReference>
<keyword evidence="2" id="KW-0597">Phosphoprotein</keyword>
<dbReference type="EMBL" id="ML213624">
    <property type="protein sequence ID" value="TFK35193.1"/>
    <property type="molecule type" value="Genomic_DNA"/>
</dbReference>
<keyword evidence="6" id="KW-1185">Reference proteome</keyword>
<organism evidence="5 6">
    <name type="scientific">Crucibulum laeve</name>
    <dbReference type="NCBI Taxonomy" id="68775"/>
    <lineage>
        <taxon>Eukaryota</taxon>
        <taxon>Fungi</taxon>
        <taxon>Dikarya</taxon>
        <taxon>Basidiomycota</taxon>
        <taxon>Agaricomycotina</taxon>
        <taxon>Agaricomycetes</taxon>
        <taxon>Agaricomycetidae</taxon>
        <taxon>Agaricales</taxon>
        <taxon>Agaricineae</taxon>
        <taxon>Nidulariaceae</taxon>
        <taxon>Crucibulum</taxon>
    </lineage>
</organism>
<accession>A0A5C3LS48</accession>
<dbReference type="AlphaFoldDB" id="A0A5C3LS48"/>
<dbReference type="STRING" id="68775.A0A5C3LS48"/>
<sequence length="1075" mass="118824">PLPVTNQAYSGTACNNFKLPPLDGSLTLPEIYDWHYESNPRHSVFIFENHPRAGYTHLTYTEVVPAIHNAARYIGFVFELDIDNLDKTMSPVALLATSDTVTTFCTILGMMRIGIPIFPISHHNSAAAIARLLQQSGSRHILISVEPSHHKLAQSAIVILHDELESALDVQIAMMPKFEDIFCEDEHIRVAPRTYNLEVPALFIHSSGSTSYPKPMPWTHPFLLQCAVAPLFGAHNYCNEVFAWHSATMSHGAGLHMLAWIAAAGMIAATFPPASPAHTPSAIATFEGLHKSRSEYVVTYPHYIEKWSVSPARVEVMKRSKGLIYVGGFLNTTIGDYLAREGVKLYPLFGMGEAGVIGSFLPENQELDWEYFSLSPHSGGRFINVDIDTYQLVIVKSPQKHLQVKNTTFGSADAYNSGDYFVEHPQKPGFWKVLGRADERLIHSNGEKTDPAPLEHFLNTDIKISGSLVFGNKRERNGVLLQLEKEHYFDPDDASKLAALRNYLWPKLKLLNATTPTQSHLFPEMIITSHSSKPFGYTEKGSLKRKLALLAYENEINNLYETVELSPAVRIKMPIDWTFHNILIFVQSAFDEIRPGAADADNIFHHGCSSLDATRLENIIRSSMKNFVELPENFIYDYPTPILLASLLKSLHDGNTCPIIGYTDDTSAMDAMFDRLMDKNAVIAKPLTPALISTPAVGKVVLITGTTGHLGSNLLVQLLDDSSVSRVYAINRLSPTGVSLLERQTAALIYEGLNPNVLKSPKLILFEGDLSVPGLGLDPDFLEEASIKANLTHVMHIAWPVNWKLPLAYFENMLTGVSNLVHLLLSSTATDEPRFVFASSIGVFRNTPSSTKIEEHPLPNFLSAKGQGYSESKAIVEKYLLETAETTRLKPVIVRLGQVAGGVNGAWPTSDWVPALIKSSQTLGFLPQMDGMASWMPATLAAKAFNEIGTSNAEVVHLLHPKPVQFSWILQQVGAELKLNTISFEAWVSALKQRSLEMVNEKTLKGLPALQILEFFDAKCSVSKEKAPDTCGEATGLPSFNVSNGLVSLSLSDAAPLSICDVHQWLAHWKERNYI</sequence>
<dbReference type="InterPro" id="IPR000873">
    <property type="entry name" value="AMP-dep_synth/lig_dom"/>
</dbReference>
<dbReference type="Proteomes" id="UP000308652">
    <property type="component" value="Unassembled WGS sequence"/>
</dbReference>
<evidence type="ECO:0000256" key="1">
    <source>
        <dbReference type="ARBA" id="ARBA00022450"/>
    </source>
</evidence>
<dbReference type="PANTHER" id="PTHR43439">
    <property type="entry name" value="PHENYLACETATE-COENZYME A LIGASE"/>
    <property type="match status" value="1"/>
</dbReference>
<evidence type="ECO:0000259" key="4">
    <source>
        <dbReference type="Pfam" id="PF07993"/>
    </source>
</evidence>